<dbReference type="InterPro" id="IPR027267">
    <property type="entry name" value="AH/BAR_dom_sf"/>
</dbReference>
<name>A0A183AE97_9TREM</name>
<evidence type="ECO:0000259" key="1">
    <source>
        <dbReference type="Pfam" id="PF03114"/>
    </source>
</evidence>
<dbReference type="SUPFAM" id="SSF103657">
    <property type="entry name" value="BAR/IMD domain-like"/>
    <property type="match status" value="1"/>
</dbReference>
<dbReference type="GO" id="GO:0005737">
    <property type="term" value="C:cytoplasm"/>
    <property type="evidence" value="ECO:0007669"/>
    <property type="project" value="InterPro"/>
</dbReference>
<dbReference type="AlphaFoldDB" id="A0A183AE97"/>
<dbReference type="EMBL" id="UZAN01042124">
    <property type="protein sequence ID" value="VDP75079.1"/>
    <property type="molecule type" value="Genomic_DNA"/>
</dbReference>
<dbReference type="InterPro" id="IPR004148">
    <property type="entry name" value="BAR_dom"/>
</dbReference>
<keyword evidence="3" id="KW-1185">Reference proteome</keyword>
<evidence type="ECO:0000313" key="2">
    <source>
        <dbReference type="EMBL" id="VDP75079.1"/>
    </source>
</evidence>
<sequence>MRVEDMVLKGFDKKKERMSSGEVLGDTLIRIANELGSGNPHGTALMKTGEAENALGQAERSMVQAIENGYLSWLRKYVNEDCKEAMVTF</sequence>
<proteinExistence type="predicted"/>
<organism evidence="4">
    <name type="scientific">Echinostoma caproni</name>
    <dbReference type="NCBI Taxonomy" id="27848"/>
    <lineage>
        <taxon>Eukaryota</taxon>
        <taxon>Metazoa</taxon>
        <taxon>Spiralia</taxon>
        <taxon>Lophotrochozoa</taxon>
        <taxon>Platyhelminthes</taxon>
        <taxon>Trematoda</taxon>
        <taxon>Digenea</taxon>
        <taxon>Plagiorchiida</taxon>
        <taxon>Echinostomata</taxon>
        <taxon>Echinostomatoidea</taxon>
        <taxon>Echinostomatidae</taxon>
        <taxon>Echinostoma</taxon>
    </lineage>
</organism>
<reference evidence="2 3" key="2">
    <citation type="submission" date="2018-11" db="EMBL/GenBank/DDBJ databases">
        <authorList>
            <consortium name="Pathogen Informatics"/>
        </authorList>
    </citation>
    <scope>NUCLEOTIDE SEQUENCE [LARGE SCALE GENOMIC DNA]</scope>
    <source>
        <strain evidence="2 3">Egypt</strain>
    </source>
</reference>
<dbReference type="Gene3D" id="1.20.1270.60">
    <property type="entry name" value="Arfaptin homology (AH) domain/BAR domain"/>
    <property type="match status" value="1"/>
</dbReference>
<protein>
    <submittedName>
        <fullName evidence="4">BAR domain-containing protein</fullName>
    </submittedName>
</protein>
<dbReference type="WBParaSite" id="ECPE_0000529401-mRNA-1">
    <property type="protein sequence ID" value="ECPE_0000529401-mRNA-1"/>
    <property type="gene ID" value="ECPE_0000529401"/>
</dbReference>
<evidence type="ECO:0000313" key="3">
    <source>
        <dbReference type="Proteomes" id="UP000272942"/>
    </source>
</evidence>
<reference evidence="4" key="1">
    <citation type="submission" date="2016-06" db="UniProtKB">
        <authorList>
            <consortium name="WormBaseParasite"/>
        </authorList>
    </citation>
    <scope>IDENTIFICATION</scope>
</reference>
<dbReference type="Pfam" id="PF03114">
    <property type="entry name" value="BAR"/>
    <property type="match status" value="1"/>
</dbReference>
<dbReference type="OrthoDB" id="14167at2759"/>
<evidence type="ECO:0000313" key="4">
    <source>
        <dbReference type="WBParaSite" id="ECPE_0000529401-mRNA-1"/>
    </source>
</evidence>
<feature type="domain" description="BAR" evidence="1">
    <location>
        <begin position="2"/>
        <end position="84"/>
    </location>
</feature>
<accession>A0A183AE97</accession>
<gene>
    <name evidence="2" type="ORF">ECPE_LOCUS5282</name>
</gene>
<dbReference type="Proteomes" id="UP000272942">
    <property type="component" value="Unassembled WGS sequence"/>
</dbReference>